<comment type="caution">
    <text evidence="1">The sequence shown here is derived from an EMBL/GenBank/DDBJ whole genome shotgun (WGS) entry which is preliminary data.</text>
</comment>
<dbReference type="PANTHER" id="PTHR33639:SF2">
    <property type="entry name" value="DUF393 DOMAIN-CONTAINING PROTEIN"/>
    <property type="match status" value="1"/>
</dbReference>
<evidence type="ECO:0000313" key="1">
    <source>
        <dbReference type="EMBL" id="PCE63808.1"/>
    </source>
</evidence>
<name>A0A2A4G758_9FLAO</name>
<evidence type="ECO:0000313" key="2">
    <source>
        <dbReference type="Proteomes" id="UP000219559"/>
    </source>
</evidence>
<keyword evidence="2" id="KW-1185">Reference proteome</keyword>
<reference evidence="1 2" key="1">
    <citation type="submission" date="2017-04" db="EMBL/GenBank/DDBJ databases">
        <title>A new member of the family Flavobacteriaceae isolated from ascidians.</title>
        <authorList>
            <person name="Chen L."/>
        </authorList>
    </citation>
    <scope>NUCLEOTIDE SEQUENCE [LARGE SCALE GENOMIC DNA]</scope>
    <source>
        <strain evidence="1 2">HQA918</strain>
    </source>
</reference>
<dbReference type="GO" id="GO:0015035">
    <property type="term" value="F:protein-disulfide reductase activity"/>
    <property type="evidence" value="ECO:0007669"/>
    <property type="project" value="InterPro"/>
</dbReference>
<dbReference type="EMBL" id="NBWU01000004">
    <property type="protein sequence ID" value="PCE63808.1"/>
    <property type="molecule type" value="Genomic_DNA"/>
</dbReference>
<protein>
    <submittedName>
        <fullName evidence="1">Thiol-disulfide oxidoreductase</fullName>
    </submittedName>
</protein>
<dbReference type="Proteomes" id="UP000219559">
    <property type="component" value="Unassembled WGS sequence"/>
</dbReference>
<dbReference type="InterPro" id="IPR052927">
    <property type="entry name" value="DCC_oxidoreductase"/>
</dbReference>
<gene>
    <name evidence="1" type="ORF">B7P33_11095</name>
</gene>
<dbReference type="PANTHER" id="PTHR33639">
    <property type="entry name" value="THIOL-DISULFIDE OXIDOREDUCTASE DCC"/>
    <property type="match status" value="1"/>
</dbReference>
<dbReference type="Pfam" id="PF04134">
    <property type="entry name" value="DCC1-like"/>
    <property type="match status" value="1"/>
</dbReference>
<organism evidence="1 2">
    <name type="scientific">Sediminicola luteus</name>
    <dbReference type="NCBI Taxonomy" id="319238"/>
    <lineage>
        <taxon>Bacteria</taxon>
        <taxon>Pseudomonadati</taxon>
        <taxon>Bacteroidota</taxon>
        <taxon>Flavobacteriia</taxon>
        <taxon>Flavobacteriales</taxon>
        <taxon>Flavobacteriaceae</taxon>
        <taxon>Sediminicola</taxon>
    </lineage>
</organism>
<dbReference type="InterPro" id="IPR007263">
    <property type="entry name" value="DCC1-like"/>
</dbReference>
<dbReference type="OrthoDB" id="9785438at2"/>
<accession>A0A2A4G758</accession>
<sequence length="134" mass="15289">METDKKIILFDGHCNLCNGAVNFIIDRDKKDLFRFASLQSDIGEELTNSRGIDTSKIDSIILIEPGKAYYIKAAAALRIGTLFGGLWKVLWLFEQIPSPISNAVYDLIAKYRYSWFGRKEHCRLPSPEEAKKFL</sequence>
<dbReference type="RefSeq" id="WP_097442524.1">
    <property type="nucleotide sequence ID" value="NZ_NBWU01000004.1"/>
</dbReference>
<proteinExistence type="predicted"/>
<dbReference type="AlphaFoldDB" id="A0A2A4G758"/>